<sequence length="637" mass="71383">MPGIEDWLHCPLDIIQNIYDQKPEHHDEAIKEYFTARLNAKNALSWIPSLNDTPLHDLKPNSIVRYRCMVQDMFDPEFFLGVYEVTDKNTGQSKIHSGKYKDIASCAAHQQVNVDSNRNVTMERQKLYCVPIPGETQWVKNTYSSNNQSKVKPSTSSNPIRAKRSLDTESDVSCDEIRGGSAATSLPNPAQTSGGDVEMETDAENKRPKTDENPGGSSISAPDLNFPLPREQGPPCLVKIYDDSDSIKLNDIFEFIGVLSIDPALANFYSESSEEQSSFLDPAEALSNMEEENVHSPPPSLVPRLHVILTEKLNHNNPLLPISTKSDDFKSSQSNILSEALLLKQQMLTVLERAVFGDGLAAEYLLCNLISSVYARRDVAALGKFSVNICGCPRASKFPDMYTTLLEQLSTKMFCFPMKIDSMNNMKFSPKKDYTANRLISGILQLAEQTLLVIDETVLESGQLNANGIGNLAALGNVVNWQKVEYDFNFHKQDFPCNIACLILSEGKSMINSDFLMPMSLQWNEESLPEKFSAIESFLTPALLTKLRTYLTAVQFIEYTLTDDVQKTIEEDFVELRKADAATFTVDDFHRLLTLARYLSLSQGQATLTIETWEHAKLLEQERKKRVASLPRTSVIS</sequence>
<feature type="region of interest" description="Disordered" evidence="5">
    <location>
        <begin position="143"/>
        <end position="228"/>
    </location>
</feature>
<reference evidence="6" key="1">
    <citation type="submission" date="2022-03" db="EMBL/GenBank/DDBJ databases">
        <authorList>
            <person name="Martin C."/>
        </authorList>
    </citation>
    <scope>NUCLEOTIDE SEQUENCE</scope>
</reference>
<organism evidence="6 7">
    <name type="scientific">Owenia fusiformis</name>
    <name type="common">Polychaete worm</name>
    <dbReference type="NCBI Taxonomy" id="6347"/>
    <lineage>
        <taxon>Eukaryota</taxon>
        <taxon>Metazoa</taxon>
        <taxon>Spiralia</taxon>
        <taxon>Lophotrochozoa</taxon>
        <taxon>Annelida</taxon>
        <taxon>Polychaeta</taxon>
        <taxon>Sedentaria</taxon>
        <taxon>Canalipalpata</taxon>
        <taxon>Sabellida</taxon>
        <taxon>Oweniida</taxon>
        <taxon>Oweniidae</taxon>
        <taxon>Owenia</taxon>
    </lineage>
</organism>
<evidence type="ECO:0000256" key="3">
    <source>
        <dbReference type="ARBA" id="ARBA00015405"/>
    </source>
</evidence>
<evidence type="ECO:0000256" key="4">
    <source>
        <dbReference type="ARBA" id="ARBA00023242"/>
    </source>
</evidence>
<name>A0A8S4NT47_OWEFU</name>
<comment type="similarity">
    <text evidence="2">Belongs to the MCMBP family.</text>
</comment>
<feature type="compositionally biased region" description="Polar residues" evidence="5">
    <location>
        <begin position="143"/>
        <end position="159"/>
    </location>
</feature>
<comment type="subcellular location">
    <subcellularLocation>
        <location evidence="1">Nucleus</location>
    </subcellularLocation>
</comment>
<dbReference type="GO" id="GO:0005634">
    <property type="term" value="C:nucleus"/>
    <property type="evidence" value="ECO:0007669"/>
    <property type="project" value="UniProtKB-SubCell"/>
</dbReference>
<dbReference type="Pfam" id="PF09739">
    <property type="entry name" value="MCM_bind"/>
    <property type="match status" value="1"/>
</dbReference>
<gene>
    <name evidence="6" type="ORF">OFUS_LOCUS9608</name>
</gene>
<evidence type="ECO:0000256" key="1">
    <source>
        <dbReference type="ARBA" id="ARBA00004123"/>
    </source>
</evidence>
<protein>
    <recommendedName>
        <fullName evidence="3">Mini-chromosome maintenance complex-binding protein</fullName>
    </recommendedName>
</protein>
<dbReference type="GO" id="GO:0003682">
    <property type="term" value="F:chromatin binding"/>
    <property type="evidence" value="ECO:0007669"/>
    <property type="project" value="TreeGrafter"/>
</dbReference>
<dbReference type="GO" id="GO:0006261">
    <property type="term" value="P:DNA-templated DNA replication"/>
    <property type="evidence" value="ECO:0007669"/>
    <property type="project" value="TreeGrafter"/>
</dbReference>
<comment type="caution">
    <text evidence="6">The sequence shown here is derived from an EMBL/GenBank/DDBJ whole genome shotgun (WGS) entry which is preliminary data.</text>
</comment>
<dbReference type="EMBL" id="CAIIXF020000005">
    <property type="protein sequence ID" value="CAH1783251.1"/>
    <property type="molecule type" value="Genomic_DNA"/>
</dbReference>
<proteinExistence type="inferred from homology"/>
<accession>A0A8S4NT47</accession>
<keyword evidence="4" id="KW-0539">Nucleus</keyword>
<dbReference type="AlphaFoldDB" id="A0A8S4NT47"/>
<evidence type="ECO:0000313" key="7">
    <source>
        <dbReference type="Proteomes" id="UP000749559"/>
    </source>
</evidence>
<dbReference type="Proteomes" id="UP000749559">
    <property type="component" value="Unassembled WGS sequence"/>
</dbReference>
<dbReference type="PANTHER" id="PTHR13489">
    <property type="entry name" value="MINI-CHROMOSOME MAINTENANCE COMPLEX-BINDING PROTEIN"/>
    <property type="match status" value="1"/>
</dbReference>
<feature type="compositionally biased region" description="Basic and acidic residues" evidence="5">
    <location>
        <begin position="203"/>
        <end position="212"/>
    </location>
</feature>
<keyword evidence="7" id="KW-1185">Reference proteome</keyword>
<dbReference type="OrthoDB" id="329666at2759"/>
<dbReference type="InterPro" id="IPR019140">
    <property type="entry name" value="MCM_complex-bd"/>
</dbReference>
<evidence type="ECO:0000313" key="6">
    <source>
        <dbReference type="EMBL" id="CAH1783251.1"/>
    </source>
</evidence>
<evidence type="ECO:0000256" key="5">
    <source>
        <dbReference type="SAM" id="MobiDB-lite"/>
    </source>
</evidence>
<evidence type="ECO:0000256" key="2">
    <source>
        <dbReference type="ARBA" id="ARBA00007925"/>
    </source>
</evidence>
<feature type="compositionally biased region" description="Polar residues" evidence="5">
    <location>
        <begin position="182"/>
        <end position="194"/>
    </location>
</feature>
<dbReference type="PANTHER" id="PTHR13489:SF0">
    <property type="entry name" value="MINI-CHROMOSOME MAINTENANCE COMPLEX-BINDING PROTEIN"/>
    <property type="match status" value="1"/>
</dbReference>